<reference evidence="2" key="1">
    <citation type="journal article" date="2017" name="Nat. Ecol. Evol.">
        <title>Genome expansion and lineage-specific genetic innovations in the forest pathogenic fungi Armillaria.</title>
        <authorList>
            <person name="Sipos G."/>
            <person name="Prasanna A.N."/>
            <person name="Walter M.C."/>
            <person name="O'Connor E."/>
            <person name="Balint B."/>
            <person name="Krizsan K."/>
            <person name="Kiss B."/>
            <person name="Hess J."/>
            <person name="Varga T."/>
            <person name="Slot J."/>
            <person name="Riley R."/>
            <person name="Boka B."/>
            <person name="Rigling D."/>
            <person name="Barry K."/>
            <person name="Lee J."/>
            <person name="Mihaltcheva S."/>
            <person name="LaButti K."/>
            <person name="Lipzen A."/>
            <person name="Waldron R."/>
            <person name="Moloney N.M."/>
            <person name="Sperisen C."/>
            <person name="Kredics L."/>
            <person name="Vagvoelgyi C."/>
            <person name="Patrignani A."/>
            <person name="Fitzpatrick D."/>
            <person name="Nagy I."/>
            <person name="Doyle S."/>
            <person name="Anderson J.B."/>
            <person name="Grigoriev I.V."/>
            <person name="Gueldener U."/>
            <person name="Muensterkoetter M."/>
            <person name="Nagy L.G."/>
        </authorList>
    </citation>
    <scope>NUCLEOTIDE SEQUENCE [LARGE SCALE GENOMIC DNA]</scope>
    <source>
        <strain evidence="2">Ar21-2</strain>
    </source>
</reference>
<dbReference type="AlphaFoldDB" id="A0A2H3DXU2"/>
<name>A0A2H3DXU2_ARMGA</name>
<accession>A0A2H3DXU2</accession>
<proteinExistence type="predicted"/>
<gene>
    <name evidence="1" type="ORF">ARMGADRAFT_527809</name>
</gene>
<evidence type="ECO:0000313" key="1">
    <source>
        <dbReference type="EMBL" id="PBL00032.1"/>
    </source>
</evidence>
<dbReference type="EMBL" id="KZ293647">
    <property type="protein sequence ID" value="PBL00032.1"/>
    <property type="molecule type" value="Genomic_DNA"/>
</dbReference>
<keyword evidence="2" id="KW-1185">Reference proteome</keyword>
<evidence type="ECO:0000313" key="2">
    <source>
        <dbReference type="Proteomes" id="UP000217790"/>
    </source>
</evidence>
<dbReference type="InParanoid" id="A0A2H3DXU2"/>
<sequence length="60" mass="6347">MPWKNTELSCTAECLDRPPLAIVAARLQAPGRAVLAACKGLGLRLQFPKAQALGLSPGFQ</sequence>
<protein>
    <submittedName>
        <fullName evidence="1">Uncharacterized protein</fullName>
    </submittedName>
</protein>
<dbReference type="Proteomes" id="UP000217790">
    <property type="component" value="Unassembled WGS sequence"/>
</dbReference>
<organism evidence="1 2">
    <name type="scientific">Armillaria gallica</name>
    <name type="common">Bulbous honey fungus</name>
    <name type="synonym">Armillaria bulbosa</name>
    <dbReference type="NCBI Taxonomy" id="47427"/>
    <lineage>
        <taxon>Eukaryota</taxon>
        <taxon>Fungi</taxon>
        <taxon>Dikarya</taxon>
        <taxon>Basidiomycota</taxon>
        <taxon>Agaricomycotina</taxon>
        <taxon>Agaricomycetes</taxon>
        <taxon>Agaricomycetidae</taxon>
        <taxon>Agaricales</taxon>
        <taxon>Marasmiineae</taxon>
        <taxon>Physalacriaceae</taxon>
        <taxon>Armillaria</taxon>
    </lineage>
</organism>